<dbReference type="Proteomes" id="UP000016801">
    <property type="component" value="Unassembled WGS sequence"/>
</dbReference>
<dbReference type="eggNOG" id="ENOG502T0X6">
    <property type="taxonomic scope" value="Eukaryota"/>
</dbReference>
<reference evidence="2 3" key="1">
    <citation type="journal article" date="2013" name="PLoS Genet.">
        <title>Plant-symbiotic fungi as chemical engineers: Multi-genome analysis of the Clavicipitaceae reveals dynamics of alkaloid loci.</title>
        <authorList>
            <person name="Schardl C.L."/>
            <person name="Young C.A."/>
            <person name="Hesse U."/>
            <person name="Amyotte S.G."/>
            <person name="Andreeva K."/>
            <person name="Calie P.J."/>
            <person name="Fleetwood D.J."/>
            <person name="Haws D.C."/>
            <person name="Moore N."/>
            <person name="Oeser B."/>
            <person name="Panaccione D.G."/>
            <person name="Schweri K.K."/>
            <person name="Voisey C.R."/>
            <person name="Farman M.L."/>
            <person name="Jaromczyk J.W."/>
            <person name="Roe B.A."/>
            <person name="O'Sullivan D.M."/>
            <person name="Scott B."/>
            <person name="Tudzynski P."/>
            <person name="An Z."/>
            <person name="Arnaoudova E.G."/>
            <person name="Bullock C.T."/>
            <person name="Charlton N.D."/>
            <person name="Chen L."/>
            <person name="Cox M."/>
            <person name="Dinkins R.D."/>
            <person name="Florea S."/>
            <person name="Glenn A.E."/>
            <person name="Gordon A."/>
            <person name="Gueldener U."/>
            <person name="Harris D.R."/>
            <person name="Hollin W."/>
            <person name="Jaromczyk J."/>
            <person name="Johnson R.D."/>
            <person name="Khan A.K."/>
            <person name="Leistner E."/>
            <person name="Leuchtmann A."/>
            <person name="Li C."/>
            <person name="Liu J."/>
            <person name="Liu J."/>
            <person name="Liu M."/>
            <person name="Mace W."/>
            <person name="Machado C."/>
            <person name="Nagabhyru P."/>
            <person name="Pan J."/>
            <person name="Schmid J."/>
            <person name="Sugawara K."/>
            <person name="Steiner U."/>
            <person name="Takach J.E."/>
            <person name="Tanaka E."/>
            <person name="Webb J.S."/>
            <person name="Wilson E.V."/>
            <person name="Wiseman J.L."/>
            <person name="Yoshida R."/>
            <person name="Zeng Z."/>
        </authorList>
    </citation>
    <scope>NUCLEOTIDE SEQUENCE [LARGE SCALE GENOMIC DNA]</scope>
    <source>
        <strain evidence="2 3">20.1</strain>
    </source>
</reference>
<protein>
    <submittedName>
        <fullName evidence="2">Uncharacterized protein</fullName>
    </submittedName>
</protein>
<dbReference type="AlphaFoldDB" id="M1WF15"/>
<proteinExistence type="predicted"/>
<gene>
    <name evidence="2" type="ORF">CPUR_07202</name>
</gene>
<comment type="caution">
    <text evidence="2">The sequence shown here is derived from an EMBL/GenBank/DDBJ whole genome shotgun (WGS) entry which is preliminary data.</text>
</comment>
<name>M1WF15_CLAP2</name>
<evidence type="ECO:0000313" key="3">
    <source>
        <dbReference type="Proteomes" id="UP000016801"/>
    </source>
</evidence>
<accession>M1WF15</accession>
<keyword evidence="3" id="KW-1185">Reference proteome</keyword>
<dbReference type="VEuPathDB" id="FungiDB:CPUR_07202"/>
<evidence type="ECO:0000256" key="1">
    <source>
        <dbReference type="SAM" id="MobiDB-lite"/>
    </source>
</evidence>
<sequence length="348" mass="40152">MNSTPIQVRGGGETSSPIAPRPSLQSLPAALLEKIFLYSMSTALPRASPAIGVKLSPRSTRLQHFMNGFHDTWDQCFGVPKMEMYPALEERMEMPKGDPLVQSVLLILPWVDIDFILDAQQAWADKYARGRRYRHYEDNCCELEKPGKKISHASHPYYKHAQLHKKGTLKFDARACFEADYQRALQYPARPHQFFPAMAWGALEMHPYVRVPDTLITGPWTEEKKRRLFWLVRAAPCLTTDPFVIGSYSPELRLSCIDTVVLSAEKPDTLIFNCLFDSWIYEDLPKDKLQGRLANLCKRIKRLERTGESPVVEGILRDVLREMDREWQFEKHHLSKADMDKLLSQIYD</sequence>
<organism evidence="2 3">
    <name type="scientific">Claviceps purpurea (strain 20.1)</name>
    <name type="common">Ergot fungus</name>
    <name type="synonym">Sphacelia segetum</name>
    <dbReference type="NCBI Taxonomy" id="1111077"/>
    <lineage>
        <taxon>Eukaryota</taxon>
        <taxon>Fungi</taxon>
        <taxon>Dikarya</taxon>
        <taxon>Ascomycota</taxon>
        <taxon>Pezizomycotina</taxon>
        <taxon>Sordariomycetes</taxon>
        <taxon>Hypocreomycetidae</taxon>
        <taxon>Hypocreales</taxon>
        <taxon>Clavicipitaceae</taxon>
        <taxon>Claviceps</taxon>
    </lineage>
</organism>
<feature type="region of interest" description="Disordered" evidence="1">
    <location>
        <begin position="1"/>
        <end position="21"/>
    </location>
</feature>
<dbReference type="HOGENOM" id="CLU_052078_1_0_1"/>
<evidence type="ECO:0000313" key="2">
    <source>
        <dbReference type="EMBL" id="CCE33278.1"/>
    </source>
</evidence>
<dbReference type="EMBL" id="CAGA01000055">
    <property type="protein sequence ID" value="CCE33278.1"/>
    <property type="molecule type" value="Genomic_DNA"/>
</dbReference>
<dbReference type="OrthoDB" id="4167490at2759"/>